<evidence type="ECO:0000256" key="4">
    <source>
        <dbReference type="ARBA" id="ARBA00022695"/>
    </source>
</evidence>
<dbReference type="InterPro" id="IPR023049">
    <property type="entry name" value="GlgC_bac"/>
</dbReference>
<dbReference type="SUPFAM" id="SSF51161">
    <property type="entry name" value="Trimeric LpxA-like enzymes"/>
    <property type="match status" value="1"/>
</dbReference>
<evidence type="ECO:0000256" key="5">
    <source>
        <dbReference type="ARBA" id="ARBA00022741"/>
    </source>
</evidence>
<dbReference type="GO" id="GO:0008878">
    <property type="term" value="F:glucose-1-phosphate adenylyltransferase activity"/>
    <property type="evidence" value="ECO:0007669"/>
    <property type="project" value="UniProtKB-UniRule"/>
</dbReference>
<gene>
    <name evidence="12" type="primary">gtaB_1</name>
    <name evidence="9" type="synonym">glgC</name>
    <name evidence="12" type="ORF">NCTC10172_00366</name>
</gene>
<comment type="subunit">
    <text evidence="9">Homotetramer.</text>
</comment>
<evidence type="ECO:0000259" key="11">
    <source>
        <dbReference type="Pfam" id="PF24894"/>
    </source>
</evidence>
<dbReference type="Gene3D" id="2.160.10.10">
    <property type="entry name" value="Hexapeptide repeat proteins"/>
    <property type="match status" value="1"/>
</dbReference>
<dbReference type="STRING" id="1408416.GCA_000702765_01052"/>
<evidence type="ECO:0000256" key="8">
    <source>
        <dbReference type="ARBA" id="ARBA00023277"/>
    </source>
</evidence>
<dbReference type="Pfam" id="PF00483">
    <property type="entry name" value="NTP_transferase"/>
    <property type="match status" value="1"/>
</dbReference>
<keyword evidence="5 9" id="KW-0547">Nucleotide-binding</keyword>
<keyword evidence="4 9" id="KW-0548">Nucleotidyltransferase</keyword>
<dbReference type="RefSeq" id="WP_035369571.1">
    <property type="nucleotide sequence ID" value="NZ_LR215050.1"/>
</dbReference>
<name>A0A449BIR9_9MOLU</name>
<dbReference type="Proteomes" id="UP000290909">
    <property type="component" value="Chromosome"/>
</dbReference>
<comment type="function">
    <text evidence="9">Involved in the biosynthesis of ADP-glucose, a building block required for the elongation reactions to produce glycogen. Catalyzes the reaction between ATP and alpha-D-glucose 1-phosphate (G1P) to produce pyrophosphate and ADP-Glc.</text>
</comment>
<dbReference type="KEGG" id="ahk:NCTC10172_00366"/>
<evidence type="ECO:0000256" key="2">
    <source>
        <dbReference type="ARBA" id="ARBA00022600"/>
    </source>
</evidence>
<feature type="site" description="Could play a key role in the communication between the regulatory and the substrate sites" evidence="9">
    <location>
        <position position="91"/>
    </location>
</feature>
<comment type="similarity">
    <text evidence="1 9">Belongs to the bacterial/plant glucose-1-phosphate adenylyltransferase family.</text>
</comment>
<evidence type="ECO:0000256" key="3">
    <source>
        <dbReference type="ARBA" id="ARBA00022679"/>
    </source>
</evidence>
<dbReference type="NCBIfam" id="NF003670">
    <property type="entry name" value="PRK05293.1"/>
    <property type="match status" value="1"/>
</dbReference>
<accession>A0A449BIR9</accession>
<dbReference type="AlphaFoldDB" id="A0A449BIR9"/>
<feature type="domain" description="Glucose-1-phosphate adenylyltransferase/Bifunctional protein GlmU-like C-terminal hexapeptide" evidence="11">
    <location>
        <begin position="280"/>
        <end position="355"/>
    </location>
</feature>
<keyword evidence="7 9" id="KW-0320">Glycogen biosynthesis</keyword>
<keyword evidence="3 9" id="KW-0808">Transferase</keyword>
<evidence type="ECO:0000256" key="6">
    <source>
        <dbReference type="ARBA" id="ARBA00022840"/>
    </source>
</evidence>
<comment type="pathway">
    <text evidence="9">Glycan biosynthesis; glycogen biosynthesis.</text>
</comment>
<dbReference type="InterPro" id="IPR029044">
    <property type="entry name" value="Nucleotide-diphossugar_trans"/>
</dbReference>
<dbReference type="HAMAP" id="MF_00624">
    <property type="entry name" value="GlgC"/>
    <property type="match status" value="1"/>
</dbReference>
<feature type="binding site" evidence="9">
    <location>
        <position position="157"/>
    </location>
    <ligand>
        <name>alpha-D-glucose 1-phosphate</name>
        <dbReference type="ChEBI" id="CHEBI:58601"/>
    </ligand>
</feature>
<dbReference type="EC" id="2.7.7.27" evidence="9"/>
<feature type="binding site" evidence="9">
    <location>
        <begin position="172"/>
        <end position="173"/>
    </location>
    <ligand>
        <name>alpha-D-glucose 1-phosphate</name>
        <dbReference type="ChEBI" id="CHEBI:58601"/>
    </ligand>
</feature>
<dbReference type="PROSITE" id="PS00809">
    <property type="entry name" value="ADP_GLC_PYROPHOSPH_2"/>
    <property type="match status" value="1"/>
</dbReference>
<keyword evidence="13" id="KW-1185">Reference proteome</keyword>
<dbReference type="UniPathway" id="UPA00164"/>
<protein>
    <recommendedName>
        <fullName evidence="9">Glucose-1-phosphate adenylyltransferase</fullName>
        <ecNumber evidence="9">2.7.7.27</ecNumber>
    </recommendedName>
    <alternativeName>
        <fullName evidence="9">ADP-glucose pyrophosphorylase</fullName>
        <shortName evidence="9">ADPGlc PPase</shortName>
    </alternativeName>
    <alternativeName>
        <fullName evidence="9">ADP-glucose synthase</fullName>
    </alternativeName>
</protein>
<keyword evidence="6 9" id="KW-0067">ATP-binding</keyword>
<organism evidence="12 13">
    <name type="scientific">Acholeplasma hippikon</name>
    <dbReference type="NCBI Taxonomy" id="264636"/>
    <lineage>
        <taxon>Bacteria</taxon>
        <taxon>Bacillati</taxon>
        <taxon>Mycoplasmatota</taxon>
        <taxon>Mollicutes</taxon>
        <taxon>Acholeplasmatales</taxon>
        <taxon>Acholeplasmataceae</taxon>
        <taxon>Acholeplasma</taxon>
    </lineage>
</organism>
<feature type="site" description="Could play a key role in the communication between the regulatory and the substrate sites" evidence="9">
    <location>
        <position position="57"/>
    </location>
</feature>
<comment type="catalytic activity">
    <reaction evidence="9">
        <text>alpha-D-glucose 1-phosphate + ATP + H(+) = ADP-alpha-D-glucose + diphosphate</text>
        <dbReference type="Rhea" id="RHEA:12120"/>
        <dbReference type="ChEBI" id="CHEBI:15378"/>
        <dbReference type="ChEBI" id="CHEBI:30616"/>
        <dbReference type="ChEBI" id="CHEBI:33019"/>
        <dbReference type="ChEBI" id="CHEBI:57498"/>
        <dbReference type="ChEBI" id="CHEBI:58601"/>
        <dbReference type="EC" id="2.7.7.27"/>
    </reaction>
</comment>
<dbReference type="InterPro" id="IPR005836">
    <property type="entry name" value="ADP_Glu_pyroP_CS"/>
</dbReference>
<evidence type="ECO:0000256" key="9">
    <source>
        <dbReference type="HAMAP-Rule" id="MF_00624"/>
    </source>
</evidence>
<dbReference type="PANTHER" id="PTHR43523">
    <property type="entry name" value="GLUCOSE-1-PHOSPHATE ADENYLYLTRANSFERASE-RELATED"/>
    <property type="match status" value="1"/>
</dbReference>
<dbReference type="Gene3D" id="3.90.550.10">
    <property type="entry name" value="Spore Coat Polysaccharide Biosynthesis Protein SpsA, Chain A"/>
    <property type="match status" value="1"/>
</dbReference>
<dbReference type="NCBIfam" id="TIGR02092">
    <property type="entry name" value="glgD"/>
    <property type="match status" value="1"/>
</dbReference>
<feature type="binding site" evidence="9">
    <location>
        <position position="183"/>
    </location>
    <ligand>
        <name>alpha-D-glucose 1-phosphate</name>
        <dbReference type="ChEBI" id="CHEBI:58601"/>
    </ligand>
</feature>
<dbReference type="InterPro" id="IPR056818">
    <property type="entry name" value="GlmU/GlgC-like_hexapep"/>
</dbReference>
<dbReference type="CDD" id="cd04651">
    <property type="entry name" value="LbH_G1P_AT_C"/>
    <property type="match status" value="1"/>
</dbReference>
<sequence length="408" mass="45994">METLGLILAGGKGSRLDILSNKRSKPAMPFAGKYRIIDFALSNCSQSGIYDIAILTQYLPLSLNEHIGSGKPWDLDRNNSAVTLLQPHTMWYNGTADSVVKNLDYILKKNPKYVLILSGDHIYKMDYRKMINVHKETKAKLTIACQEVDPTEVSRFGIMTTNREDEIIEFQEKPKESKSRLASMGIYLFDLDLLKEILLKLPNEDLDFGNHIIPYLIQNTEKKVYAYRFNDYWQDVGTYESYLNTNLDMIKEHNDLDLYDPNWKVFTKSEERPPVKVSDTAKIQSSLISNGCVIEGTVINSVLSPGVRVGKGSVVRDSIILNDTIISENVEIERCIIDKHVVVGRETKIGFGEENIPNIEKPDVLSCGITVIEKSAIIPSNLVIGKNVRIFRSAKFDTKVIPSGTTLK</sequence>
<dbReference type="EMBL" id="LR215050">
    <property type="protein sequence ID" value="VEU82356.1"/>
    <property type="molecule type" value="Genomic_DNA"/>
</dbReference>
<dbReference type="InterPro" id="IPR011004">
    <property type="entry name" value="Trimer_LpxA-like_sf"/>
</dbReference>
<reference evidence="12 13" key="1">
    <citation type="submission" date="2019-01" db="EMBL/GenBank/DDBJ databases">
        <authorList>
            <consortium name="Pathogen Informatics"/>
        </authorList>
    </citation>
    <scope>NUCLEOTIDE SEQUENCE [LARGE SCALE GENOMIC DNA]</scope>
    <source>
        <strain evidence="12 13">NCTC10172</strain>
    </source>
</reference>
<evidence type="ECO:0000313" key="13">
    <source>
        <dbReference type="Proteomes" id="UP000290909"/>
    </source>
</evidence>
<dbReference type="InterPro" id="IPR011831">
    <property type="entry name" value="ADP-Glc_PPase"/>
</dbReference>
<feature type="binding site" evidence="9">
    <location>
        <position position="92"/>
    </location>
    <ligand>
        <name>alpha-D-glucose 1-phosphate</name>
        <dbReference type="ChEBI" id="CHEBI:58601"/>
    </ligand>
</feature>
<dbReference type="GO" id="GO:0005524">
    <property type="term" value="F:ATP binding"/>
    <property type="evidence" value="ECO:0007669"/>
    <property type="project" value="UniProtKB-KW"/>
</dbReference>
<dbReference type="InterPro" id="IPR005835">
    <property type="entry name" value="NTP_transferase_dom"/>
</dbReference>
<dbReference type="PANTHER" id="PTHR43523:SF2">
    <property type="entry name" value="GLUCOSE-1-PHOSPHATE ADENYLYLTRANSFERASE"/>
    <property type="match status" value="1"/>
</dbReference>
<keyword evidence="8 9" id="KW-0119">Carbohydrate metabolism</keyword>
<dbReference type="InterPro" id="IPR011832">
    <property type="entry name" value="GlgDAde_trans"/>
</dbReference>
<dbReference type="Pfam" id="PF24894">
    <property type="entry name" value="Hexapep_GlmU"/>
    <property type="match status" value="1"/>
</dbReference>
<proteinExistence type="inferred from homology"/>
<feature type="domain" description="Nucleotidyl transferase" evidence="10">
    <location>
        <begin position="5"/>
        <end position="250"/>
    </location>
</feature>
<keyword evidence="2 9" id="KW-0321">Glycogen metabolism</keyword>
<dbReference type="CDD" id="cd02508">
    <property type="entry name" value="ADP_Glucose_PP"/>
    <property type="match status" value="1"/>
</dbReference>
<evidence type="ECO:0000256" key="1">
    <source>
        <dbReference type="ARBA" id="ARBA00010443"/>
    </source>
</evidence>
<dbReference type="GO" id="GO:0005978">
    <property type="term" value="P:glycogen biosynthetic process"/>
    <property type="evidence" value="ECO:0007669"/>
    <property type="project" value="UniProtKB-UniRule"/>
</dbReference>
<dbReference type="SUPFAM" id="SSF53448">
    <property type="entry name" value="Nucleotide-diphospho-sugar transferases"/>
    <property type="match status" value="1"/>
</dbReference>
<evidence type="ECO:0000256" key="7">
    <source>
        <dbReference type="ARBA" id="ARBA00023056"/>
    </source>
</evidence>
<evidence type="ECO:0000313" key="12">
    <source>
        <dbReference type="EMBL" id="VEU82356.1"/>
    </source>
</evidence>
<evidence type="ECO:0000259" key="10">
    <source>
        <dbReference type="Pfam" id="PF00483"/>
    </source>
</evidence>